<dbReference type="OrthoDB" id="9834623at2"/>
<dbReference type="EMBL" id="VDFR01000186">
    <property type="protein sequence ID" value="TNC32835.1"/>
    <property type="molecule type" value="Genomic_DNA"/>
</dbReference>
<dbReference type="Proteomes" id="UP000306740">
    <property type="component" value="Unassembled WGS sequence"/>
</dbReference>
<protein>
    <submittedName>
        <fullName evidence="3">Uncharacterized protein</fullName>
    </submittedName>
</protein>
<evidence type="ECO:0000256" key="1">
    <source>
        <dbReference type="SAM" id="MobiDB-lite"/>
    </source>
</evidence>
<name>A0A5C4MBJ6_9ACTN</name>
<dbReference type="EMBL" id="VDFR01000230">
    <property type="protein sequence ID" value="TNC29388.1"/>
    <property type="molecule type" value="Genomic_DNA"/>
</dbReference>
<reference evidence="3 4" key="1">
    <citation type="submission" date="2019-05" db="EMBL/GenBank/DDBJ databases">
        <title>Mumia sp. nov., isolated from the intestinal contents of plateau pika (Ochotona curzoniae) in the Qinghai-Tibet plateau of China.</title>
        <authorList>
            <person name="Tian Z."/>
        </authorList>
    </citation>
    <scope>NUCLEOTIDE SEQUENCE [LARGE SCALE GENOMIC DNA]</scope>
    <source>
        <strain evidence="4">527</strain>
        <strain evidence="3">Z527</strain>
    </source>
</reference>
<feature type="region of interest" description="Disordered" evidence="1">
    <location>
        <begin position="1"/>
        <end position="20"/>
    </location>
</feature>
<accession>A0A5C4MBJ6</accession>
<organism evidence="3 4">
    <name type="scientific">Mumia zhuanghuii</name>
    <dbReference type="NCBI Taxonomy" id="2585211"/>
    <lineage>
        <taxon>Bacteria</taxon>
        <taxon>Bacillati</taxon>
        <taxon>Actinomycetota</taxon>
        <taxon>Actinomycetes</taxon>
        <taxon>Propionibacteriales</taxon>
        <taxon>Nocardioidaceae</taxon>
        <taxon>Mumia</taxon>
    </lineage>
</organism>
<evidence type="ECO:0000313" key="4">
    <source>
        <dbReference type="Proteomes" id="UP000306740"/>
    </source>
</evidence>
<evidence type="ECO:0000313" key="3">
    <source>
        <dbReference type="EMBL" id="TNC32835.1"/>
    </source>
</evidence>
<sequence>MPKKTSGNPTTKSLASSMETIEQRTEELLGAVEAMQRSSSEEFAKVWTTLGGIAGLDGLAVGLAEIAEVMGPLRSIVPPSTALDLEPGVAEAVALIRNALGGDRDSNFQQLATDYEAPVSFIGQARPVVGGPYYEEQVA</sequence>
<proteinExistence type="predicted"/>
<evidence type="ECO:0000313" key="2">
    <source>
        <dbReference type="EMBL" id="TNC29388.1"/>
    </source>
</evidence>
<comment type="caution">
    <text evidence="3">The sequence shown here is derived from an EMBL/GenBank/DDBJ whole genome shotgun (WGS) entry which is preliminary data.</text>
</comment>
<gene>
    <name evidence="3" type="ORF">FHE65_30060</name>
    <name evidence="2" type="ORF">FHE65_33545</name>
</gene>
<dbReference type="AlphaFoldDB" id="A0A5C4MBJ6"/>
<dbReference type="RefSeq" id="WP_139107128.1">
    <property type="nucleotide sequence ID" value="NZ_VDFR01000186.1"/>
</dbReference>